<proteinExistence type="predicted"/>
<dbReference type="Gene3D" id="2.60.120.620">
    <property type="entry name" value="q2cbj1_9rhob like domain"/>
    <property type="match status" value="1"/>
</dbReference>
<name>A0A5F2B0V7_9LEPT</name>
<dbReference type="EMBL" id="RQGN01000071">
    <property type="protein sequence ID" value="TGL98085.1"/>
    <property type="molecule type" value="Genomic_DNA"/>
</dbReference>
<feature type="region of interest" description="Disordered" evidence="1">
    <location>
        <begin position="1"/>
        <end position="22"/>
    </location>
</feature>
<protein>
    <submittedName>
        <fullName evidence="2">Putative 2OG-Fe(II) oxygenase</fullName>
    </submittedName>
</protein>
<gene>
    <name evidence="2" type="ORF">EHQ76_13725</name>
</gene>
<dbReference type="AlphaFoldDB" id="A0A5F2B0V7"/>
<evidence type="ECO:0000256" key="1">
    <source>
        <dbReference type="SAM" id="MobiDB-lite"/>
    </source>
</evidence>
<organism evidence="2 3">
    <name type="scientific">Leptospira barantonii</name>
    <dbReference type="NCBI Taxonomy" id="2023184"/>
    <lineage>
        <taxon>Bacteria</taxon>
        <taxon>Pseudomonadati</taxon>
        <taxon>Spirochaetota</taxon>
        <taxon>Spirochaetia</taxon>
        <taxon>Leptospirales</taxon>
        <taxon>Leptospiraceae</taxon>
        <taxon>Leptospira</taxon>
    </lineage>
</organism>
<evidence type="ECO:0000313" key="2">
    <source>
        <dbReference type="EMBL" id="TGL98085.1"/>
    </source>
</evidence>
<comment type="caution">
    <text evidence="2">The sequence shown here is derived from an EMBL/GenBank/DDBJ whole genome shotgun (WGS) entry which is preliminary data.</text>
</comment>
<dbReference type="RefSeq" id="WP_135671435.1">
    <property type="nucleotide sequence ID" value="NZ_RQGN01000071.1"/>
</dbReference>
<dbReference type="InterPro" id="IPR030975">
    <property type="entry name" value="SpoChoClust_3"/>
</dbReference>
<accession>A0A5F2B0V7</accession>
<dbReference type="OrthoDB" id="338949at2"/>
<evidence type="ECO:0000313" key="3">
    <source>
        <dbReference type="Proteomes" id="UP000298429"/>
    </source>
</evidence>
<dbReference type="NCBIfam" id="TIGR04436">
    <property type="entry name" value="SpoChoClust_3"/>
    <property type="match status" value="1"/>
</dbReference>
<dbReference type="SUPFAM" id="SSF51197">
    <property type="entry name" value="Clavaminate synthase-like"/>
    <property type="match status" value="1"/>
</dbReference>
<sequence>MQENQIIDNIKTDGYSPGDSNVLSESEHLELEQIIDRLFHDSSSEKDHSSNAPVLLSLVGVDARLDFLLNRILTHKSIADTIHGILGDNYKIWEISARYSLPGDNGLGLHQDAWGQMNLAFALNDQSSKEGSTSFLKGSHLLPRWSNFISWAKPGIANLFTKPLTLTKSDFAFFINKTWHSRRKNRGTKTKKILLFGFFPNGGKYKPLYRDQLGKIDPSCKELIRRLTLDEGVTRLDSDFVQVTASNTTAPIPYSARIEKELFFNLLTPFVYLQVFTLESIFRPMRILFGIYKLILKR</sequence>
<reference evidence="2 3" key="1">
    <citation type="journal article" date="2019" name="PLoS Negl. Trop. Dis.">
        <title>Revisiting the worldwide diversity of Leptospira species in the environment.</title>
        <authorList>
            <person name="Vincent A.T."/>
            <person name="Schiettekatte O."/>
            <person name="Bourhy P."/>
            <person name="Veyrier F.J."/>
            <person name="Picardeau M."/>
        </authorList>
    </citation>
    <scope>NUCLEOTIDE SEQUENCE [LARGE SCALE GENOMIC DNA]</scope>
    <source>
        <strain evidence="2 3">201702444</strain>
    </source>
</reference>
<dbReference type="Proteomes" id="UP000298429">
    <property type="component" value="Unassembled WGS sequence"/>
</dbReference>